<dbReference type="GO" id="GO:0005737">
    <property type="term" value="C:cytoplasm"/>
    <property type="evidence" value="ECO:0007669"/>
    <property type="project" value="InterPro"/>
</dbReference>
<evidence type="ECO:0000313" key="4">
    <source>
        <dbReference type="EMBL" id="NJB99130.1"/>
    </source>
</evidence>
<organism evidence="4 5">
    <name type="scientific">Sphingomonas trueperi</name>
    <dbReference type="NCBI Taxonomy" id="53317"/>
    <lineage>
        <taxon>Bacteria</taxon>
        <taxon>Pseudomonadati</taxon>
        <taxon>Pseudomonadota</taxon>
        <taxon>Alphaproteobacteria</taxon>
        <taxon>Sphingomonadales</taxon>
        <taxon>Sphingomonadaceae</taxon>
        <taxon>Sphingomonas</taxon>
    </lineage>
</organism>
<dbReference type="RefSeq" id="WP_125975954.1">
    <property type="nucleotide sequence ID" value="NZ_BAAADY010000015.1"/>
</dbReference>
<dbReference type="Pfam" id="PF13417">
    <property type="entry name" value="GST_N_3"/>
    <property type="match status" value="1"/>
</dbReference>
<dbReference type="InterPro" id="IPR036249">
    <property type="entry name" value="Thioredoxin-like_sf"/>
</dbReference>
<evidence type="ECO:0000259" key="2">
    <source>
        <dbReference type="PROSITE" id="PS50404"/>
    </source>
</evidence>
<dbReference type="CDD" id="cd03042">
    <property type="entry name" value="GST_N_Zeta"/>
    <property type="match status" value="1"/>
</dbReference>
<dbReference type="GO" id="GO:0016034">
    <property type="term" value="F:maleylacetoacetate isomerase activity"/>
    <property type="evidence" value="ECO:0007669"/>
    <property type="project" value="UniProtKB-EC"/>
</dbReference>
<dbReference type="InterPro" id="IPR010987">
    <property type="entry name" value="Glutathione-S-Trfase_C-like"/>
</dbReference>
<dbReference type="PROSITE" id="PS50404">
    <property type="entry name" value="GST_NTER"/>
    <property type="match status" value="1"/>
</dbReference>
<evidence type="ECO:0000313" key="5">
    <source>
        <dbReference type="Proteomes" id="UP000531251"/>
    </source>
</evidence>
<dbReference type="Pfam" id="PF13410">
    <property type="entry name" value="GST_C_2"/>
    <property type="match status" value="1"/>
</dbReference>
<dbReference type="PANTHER" id="PTHR42673">
    <property type="entry name" value="MALEYLACETOACETATE ISOMERASE"/>
    <property type="match status" value="1"/>
</dbReference>
<dbReference type="Gene3D" id="1.20.1050.10">
    <property type="match status" value="1"/>
</dbReference>
<dbReference type="SFLD" id="SFLDS00019">
    <property type="entry name" value="Glutathione_Transferase_(cytos"/>
    <property type="match status" value="1"/>
</dbReference>
<dbReference type="AlphaFoldDB" id="A0A7X5Y1Z7"/>
<evidence type="ECO:0000256" key="1">
    <source>
        <dbReference type="ARBA" id="ARBA00010007"/>
    </source>
</evidence>
<dbReference type="InterPro" id="IPR040079">
    <property type="entry name" value="Glutathione_S-Trfase"/>
</dbReference>
<dbReference type="PROSITE" id="PS50405">
    <property type="entry name" value="GST_CTER"/>
    <property type="match status" value="1"/>
</dbReference>
<protein>
    <submittedName>
        <fullName evidence="4">Maleylacetoacetate isomerase</fullName>
        <ecNumber evidence="4">5.2.1.2</ecNumber>
    </submittedName>
</protein>
<sequence>MLVLHDYFRSSAGYRVRIALALKGVEHVRHEVPLLENAQRSPAHLARNPQGLVPALEADGRVFTQSLAIFDWLDARYPEPRLIPADPDARADALARAMVIGMDVHPINNLRVMRHLEHGVGADAATRSAWTAHWMAEGFSALEAMVRNSGGDGPFLGGAAPDISDCFLVPQLFNARRFAVPLDAYPLLLRAEAAAVSHPAFVAAHPDTVAPHA</sequence>
<dbReference type="NCBIfam" id="TIGR01262">
    <property type="entry name" value="maiA"/>
    <property type="match status" value="1"/>
</dbReference>
<keyword evidence="5" id="KW-1185">Reference proteome</keyword>
<dbReference type="SUPFAM" id="SSF47616">
    <property type="entry name" value="GST C-terminal domain-like"/>
    <property type="match status" value="1"/>
</dbReference>
<dbReference type="InterPro" id="IPR034333">
    <property type="entry name" value="GST_Zeta_N"/>
</dbReference>
<comment type="caution">
    <text evidence="4">The sequence shown here is derived from an EMBL/GenBank/DDBJ whole genome shotgun (WGS) entry which is preliminary data.</text>
</comment>
<dbReference type="GO" id="GO:0006559">
    <property type="term" value="P:L-phenylalanine catabolic process"/>
    <property type="evidence" value="ECO:0007669"/>
    <property type="project" value="TreeGrafter"/>
</dbReference>
<dbReference type="GO" id="GO:0006749">
    <property type="term" value="P:glutathione metabolic process"/>
    <property type="evidence" value="ECO:0007669"/>
    <property type="project" value="TreeGrafter"/>
</dbReference>
<feature type="domain" description="GST N-terminal" evidence="2">
    <location>
        <begin position="1"/>
        <end position="81"/>
    </location>
</feature>
<keyword evidence="4" id="KW-0413">Isomerase</keyword>
<name>A0A7X5Y1Z7_9SPHN</name>
<feature type="domain" description="GST C-terminal" evidence="3">
    <location>
        <begin position="86"/>
        <end position="213"/>
    </location>
</feature>
<evidence type="ECO:0000259" key="3">
    <source>
        <dbReference type="PROSITE" id="PS50405"/>
    </source>
</evidence>
<dbReference type="EMBL" id="JAATJB010000012">
    <property type="protein sequence ID" value="NJB99130.1"/>
    <property type="molecule type" value="Genomic_DNA"/>
</dbReference>
<dbReference type="InterPro" id="IPR005955">
    <property type="entry name" value="GST_Zeta"/>
</dbReference>
<dbReference type="Gene3D" id="3.40.30.10">
    <property type="entry name" value="Glutaredoxin"/>
    <property type="match status" value="1"/>
</dbReference>
<dbReference type="EC" id="5.2.1.2" evidence="4"/>
<dbReference type="SUPFAM" id="SSF52833">
    <property type="entry name" value="Thioredoxin-like"/>
    <property type="match status" value="1"/>
</dbReference>
<dbReference type="PANTHER" id="PTHR42673:SF4">
    <property type="entry name" value="MALEYLACETOACETATE ISOMERASE"/>
    <property type="match status" value="1"/>
</dbReference>
<accession>A0A7X5Y1Z7</accession>
<dbReference type="SFLD" id="SFLDG00358">
    <property type="entry name" value="Main_(cytGST)"/>
    <property type="match status" value="1"/>
</dbReference>
<dbReference type="InterPro" id="IPR004045">
    <property type="entry name" value="Glutathione_S-Trfase_N"/>
</dbReference>
<dbReference type="Proteomes" id="UP000531251">
    <property type="component" value="Unassembled WGS sequence"/>
</dbReference>
<proteinExistence type="inferred from homology"/>
<dbReference type="GO" id="GO:0004364">
    <property type="term" value="F:glutathione transferase activity"/>
    <property type="evidence" value="ECO:0007669"/>
    <property type="project" value="TreeGrafter"/>
</dbReference>
<comment type="similarity">
    <text evidence="1">Belongs to the GST superfamily. Zeta family.</text>
</comment>
<dbReference type="InterPro" id="IPR036282">
    <property type="entry name" value="Glutathione-S-Trfase_C_sf"/>
</dbReference>
<reference evidence="4 5" key="1">
    <citation type="submission" date="2020-03" db="EMBL/GenBank/DDBJ databases">
        <title>Genomic Encyclopedia of Type Strains, Phase IV (KMG-IV): sequencing the most valuable type-strain genomes for metagenomic binning, comparative biology and taxonomic classification.</title>
        <authorList>
            <person name="Goeker M."/>
        </authorList>
    </citation>
    <scope>NUCLEOTIDE SEQUENCE [LARGE SCALE GENOMIC DNA]</scope>
    <source>
        <strain evidence="4 5">DSM 7225</strain>
    </source>
</reference>
<gene>
    <name evidence="4" type="ORF">GGR89_003470</name>
</gene>